<dbReference type="OrthoDB" id="9810277at2"/>
<reference evidence="2 3" key="1">
    <citation type="submission" date="2017-08" db="EMBL/GenBank/DDBJ databases">
        <title>Identification and genetic characteristics of simultaneous BTEX- and naphthalene-degrading Paraburkholderia sp. BN5 isolated from petroleum-contaminated soil.</title>
        <authorList>
            <person name="Lee Y."/>
            <person name="Jeon C.O."/>
        </authorList>
    </citation>
    <scope>NUCLEOTIDE SEQUENCE [LARGE SCALE GENOMIC DNA]</scope>
    <source>
        <strain evidence="2 3">BN5</strain>
    </source>
</reference>
<dbReference type="EMBL" id="CP022989">
    <property type="protein sequence ID" value="ASV99047.1"/>
    <property type="molecule type" value="Genomic_DNA"/>
</dbReference>
<keyword evidence="2" id="KW-0808">Transferase</keyword>
<dbReference type="GO" id="GO:0016740">
    <property type="term" value="F:transferase activity"/>
    <property type="evidence" value="ECO:0007669"/>
    <property type="project" value="UniProtKB-KW"/>
</dbReference>
<dbReference type="PANTHER" id="PTHR43883">
    <property type="entry name" value="SLR0207 PROTEIN"/>
    <property type="match status" value="1"/>
</dbReference>
<dbReference type="KEGG" id="parb:CJU94_13335"/>
<dbReference type="InterPro" id="IPR011009">
    <property type="entry name" value="Kinase-like_dom_sf"/>
</dbReference>
<dbReference type="AlphaFoldDB" id="A0A248VJ21"/>
<dbReference type="Gene3D" id="3.90.1200.10">
    <property type="match status" value="1"/>
</dbReference>
<protein>
    <submittedName>
        <fullName evidence="2">Aminoglycoside phosphotransferase</fullName>
    </submittedName>
</protein>
<accession>A0A248VJ21</accession>
<dbReference type="Proteomes" id="UP000215158">
    <property type="component" value="Chromosome 1"/>
</dbReference>
<evidence type="ECO:0000259" key="1">
    <source>
        <dbReference type="Pfam" id="PF01636"/>
    </source>
</evidence>
<dbReference type="InterPro" id="IPR052732">
    <property type="entry name" value="Cell-binding_unc_protein"/>
</dbReference>
<dbReference type="Pfam" id="PF13671">
    <property type="entry name" value="AAA_33"/>
    <property type="match status" value="1"/>
</dbReference>
<feature type="domain" description="Aminoglycoside phosphotransferase" evidence="1">
    <location>
        <begin position="84"/>
        <end position="277"/>
    </location>
</feature>
<evidence type="ECO:0000313" key="3">
    <source>
        <dbReference type="Proteomes" id="UP000215158"/>
    </source>
</evidence>
<keyword evidence="3" id="KW-1185">Reference proteome</keyword>
<proteinExistence type="predicted"/>
<dbReference type="Pfam" id="PF01636">
    <property type="entry name" value="APH"/>
    <property type="match status" value="1"/>
</dbReference>
<dbReference type="PANTHER" id="PTHR43883:SF1">
    <property type="entry name" value="GLUCONOKINASE"/>
    <property type="match status" value="1"/>
</dbReference>
<dbReference type="InterPro" id="IPR027417">
    <property type="entry name" value="P-loop_NTPase"/>
</dbReference>
<sequence>MPARLSPAHQLPVHVRQRQRLAQRGWRALDRAMQRASTYRHPAGRVRRIETHISVVYLAGRYAYKVKKRVNPGFVDFTQAQARERSCADEFRLNRRLARELYCGVATVTRRGRVYRIAGTGTGTGTGTGSIAEHAVRMRRFDEHDIFKALHARGELGFAEVDALAGQLATFHRHAPRKPPRAVLGSAPFVREQMRTVLTALERETGESLPARISVWCESEGKRLAGHFDVRRAGGFVRECHGDLHLDNIVRRGKRVLMFDCIEFDDGLRWIDVASDLSFPLMDLQACGRQDLATRLLNGWLQRTGDFAALPALRYYMVYRALVRALVAVLKARNQPHDDGLTQASPYLHLVERLIQPQRAYLLLCHGYCGSGKSVASEALVSLVGAVRLSSDIERKRGRPFAPVDPRPLPAEAYTPHSIDQHYDLLLRLAQEVLLAGYPVLVDATFLKRAHRARFAALAHSLGVPVFLLDFHARARQLEERVQARAAASHTASDAGPLVLIRQLANEEPLSPEEMQRTVCFDTEVPLADFGHLDYWRKLLRRLCEPEAAAPTEAVHG</sequence>
<evidence type="ECO:0000313" key="2">
    <source>
        <dbReference type="EMBL" id="ASV99047.1"/>
    </source>
</evidence>
<dbReference type="Gene3D" id="3.40.50.300">
    <property type="entry name" value="P-loop containing nucleotide triphosphate hydrolases"/>
    <property type="match status" value="1"/>
</dbReference>
<gene>
    <name evidence="2" type="ORF">CJU94_13335</name>
</gene>
<organism evidence="2 3">
    <name type="scientific">Paraburkholderia aromaticivorans</name>
    <dbReference type="NCBI Taxonomy" id="2026199"/>
    <lineage>
        <taxon>Bacteria</taxon>
        <taxon>Pseudomonadati</taxon>
        <taxon>Pseudomonadota</taxon>
        <taxon>Betaproteobacteria</taxon>
        <taxon>Burkholderiales</taxon>
        <taxon>Burkholderiaceae</taxon>
        <taxon>Paraburkholderia</taxon>
    </lineage>
</organism>
<dbReference type="SUPFAM" id="SSF52540">
    <property type="entry name" value="P-loop containing nucleoside triphosphate hydrolases"/>
    <property type="match status" value="1"/>
</dbReference>
<name>A0A248VJ21_9BURK</name>
<dbReference type="InterPro" id="IPR002575">
    <property type="entry name" value="Aminoglycoside_PTrfase"/>
</dbReference>
<dbReference type="SUPFAM" id="SSF56112">
    <property type="entry name" value="Protein kinase-like (PK-like)"/>
    <property type="match status" value="1"/>
</dbReference>